<name>A0A4P7PJB7_9PSED</name>
<evidence type="ECO:0000313" key="1">
    <source>
        <dbReference type="EMBL" id="QBZ90685.1"/>
    </source>
</evidence>
<protein>
    <submittedName>
        <fullName evidence="1">Uncharacterized protein</fullName>
    </submittedName>
</protein>
<gene>
    <name evidence="1" type="ORF">EPZ47_18845</name>
</gene>
<dbReference type="AlphaFoldDB" id="A0A4P7PJB7"/>
<dbReference type="Proteomes" id="UP000296468">
    <property type="component" value="Chromosome"/>
</dbReference>
<sequence>MPAENKQVVPPSIERSTVTKLVITGAPSLDPVTVFLEDLAPCKGKITVSCWGKSWTAYWGGMWEGLSIGQFFCELNTSYIIGYFDQGLRSRRFSGEALADKAKRTVLKERRMFCYGLEEARELFDEAEDLRCSPSIEHLHGAHSELMTKLFGDEWWYLTDDATEPNPDYAYLERIIHAVQQALSKERHQMAV</sequence>
<dbReference type="RefSeq" id="WP_135846194.1">
    <property type="nucleotide sequence ID" value="NZ_CP035088.1"/>
</dbReference>
<proteinExistence type="predicted"/>
<dbReference type="InterPro" id="IPR058701">
    <property type="entry name" value="PhiTE_072-like"/>
</dbReference>
<accession>A0A4P7PJB7</accession>
<dbReference type="EMBL" id="CP035088">
    <property type="protein sequence ID" value="QBZ90685.1"/>
    <property type="molecule type" value="Genomic_DNA"/>
</dbReference>
<dbReference type="KEGG" id="pvk:EPZ47_18845"/>
<reference evidence="1 2" key="1">
    <citation type="journal article" date="2019" name="Front. Microbiol.">
        <title>In silico and Genetic Analyses of Cyclic Lipopeptide Synthetic Gene Clusters in Pseudomonas sp. 11K1.</title>
        <authorList>
            <person name="Zhao H."/>
            <person name="Liu Y.P."/>
            <person name="Zhang L.Q."/>
        </authorList>
    </citation>
    <scope>NUCLEOTIDE SEQUENCE [LARGE SCALE GENOMIC DNA]</scope>
    <source>
        <strain evidence="1 2">11K1</strain>
    </source>
</reference>
<organism evidence="1 2">
    <name type="scientific">Pseudomonas viciae</name>
    <dbReference type="NCBI Taxonomy" id="2505979"/>
    <lineage>
        <taxon>Bacteria</taxon>
        <taxon>Pseudomonadati</taxon>
        <taxon>Pseudomonadota</taxon>
        <taxon>Gammaproteobacteria</taxon>
        <taxon>Pseudomonadales</taxon>
        <taxon>Pseudomonadaceae</taxon>
        <taxon>Pseudomonas</taxon>
    </lineage>
</organism>
<evidence type="ECO:0000313" key="2">
    <source>
        <dbReference type="Proteomes" id="UP000296468"/>
    </source>
</evidence>
<dbReference type="Pfam" id="PF26211">
    <property type="entry name" value="Phage_phiTE_072"/>
    <property type="match status" value="1"/>
</dbReference>
<dbReference type="OrthoDB" id="9157451at2"/>